<dbReference type="InterPro" id="IPR023271">
    <property type="entry name" value="Aquaporin-like"/>
</dbReference>
<comment type="caution">
    <text evidence="10">The sequence shown here is derived from an EMBL/GenBank/DDBJ whole genome shotgun (WGS) entry which is preliminary data.</text>
</comment>
<dbReference type="Proteomes" id="UP000447873">
    <property type="component" value="Unassembled WGS sequence"/>
</dbReference>
<feature type="transmembrane region" description="Helical" evidence="9">
    <location>
        <begin position="87"/>
        <end position="110"/>
    </location>
</feature>
<feature type="transmembrane region" description="Helical" evidence="9">
    <location>
        <begin position="54"/>
        <end position="75"/>
    </location>
</feature>
<keyword evidence="4 7" id="KW-0812">Transmembrane</keyword>
<evidence type="ECO:0000256" key="7">
    <source>
        <dbReference type="RuleBase" id="RU000477"/>
    </source>
</evidence>
<dbReference type="Gene3D" id="1.20.1080.10">
    <property type="entry name" value="Glycerol uptake facilitator protein"/>
    <property type="match status" value="1"/>
</dbReference>
<feature type="transmembrane region" description="Helical" evidence="9">
    <location>
        <begin position="139"/>
        <end position="159"/>
    </location>
</feature>
<evidence type="ECO:0000256" key="2">
    <source>
        <dbReference type="ARBA" id="ARBA00006175"/>
    </source>
</evidence>
<feature type="transmembrane region" description="Helical" evidence="9">
    <location>
        <begin position="282"/>
        <end position="302"/>
    </location>
</feature>
<protein>
    <recommendedName>
        <fullName evidence="12">Aquaporin-like protein</fullName>
    </recommendedName>
</protein>
<evidence type="ECO:0000313" key="10">
    <source>
        <dbReference type="EMBL" id="KAE9984017.1"/>
    </source>
</evidence>
<dbReference type="PANTHER" id="PTHR43829">
    <property type="entry name" value="AQUAPORIN OR AQUAGLYCEROPORIN RELATED"/>
    <property type="match status" value="1"/>
</dbReference>
<reference evidence="10 11" key="1">
    <citation type="submission" date="2018-12" db="EMBL/GenBank/DDBJ databases">
        <title>Venturia inaequalis Genome Resource.</title>
        <authorList>
            <person name="Lichtner F.J."/>
        </authorList>
    </citation>
    <scope>NUCLEOTIDE SEQUENCE [LARGE SCALE GENOMIC DNA]</scope>
    <source>
        <strain evidence="10 11">120213</strain>
    </source>
</reference>
<gene>
    <name evidence="10" type="ORF">EG328_009274</name>
</gene>
<evidence type="ECO:0000256" key="4">
    <source>
        <dbReference type="ARBA" id="ARBA00022692"/>
    </source>
</evidence>
<dbReference type="AlphaFoldDB" id="A0A8H3V6E3"/>
<evidence type="ECO:0000313" key="11">
    <source>
        <dbReference type="Proteomes" id="UP000447873"/>
    </source>
</evidence>
<dbReference type="PANTHER" id="PTHR43829:SF14">
    <property type="entry name" value="AQUAPORIN 3"/>
    <property type="match status" value="1"/>
</dbReference>
<evidence type="ECO:0000256" key="1">
    <source>
        <dbReference type="ARBA" id="ARBA00004141"/>
    </source>
</evidence>
<evidence type="ECO:0000256" key="6">
    <source>
        <dbReference type="ARBA" id="ARBA00023136"/>
    </source>
</evidence>
<dbReference type="PRINTS" id="PR00783">
    <property type="entry name" value="MINTRINSICP"/>
</dbReference>
<evidence type="ECO:0000256" key="3">
    <source>
        <dbReference type="ARBA" id="ARBA00022448"/>
    </source>
</evidence>
<evidence type="ECO:0000256" key="5">
    <source>
        <dbReference type="ARBA" id="ARBA00022989"/>
    </source>
</evidence>
<feature type="transmembrane region" description="Helical" evidence="9">
    <location>
        <begin position="225"/>
        <end position="247"/>
    </location>
</feature>
<keyword evidence="6 9" id="KW-0472">Membrane</keyword>
<comment type="subcellular location">
    <subcellularLocation>
        <location evidence="1">Membrane</location>
        <topology evidence="1">Multi-pass membrane protein</topology>
    </subcellularLocation>
</comment>
<name>A0A8H3V6E3_VENIN</name>
<keyword evidence="3 7" id="KW-0813">Transport</keyword>
<evidence type="ECO:0000256" key="9">
    <source>
        <dbReference type="SAM" id="Phobius"/>
    </source>
</evidence>
<dbReference type="GO" id="GO:0015254">
    <property type="term" value="F:glycerol channel activity"/>
    <property type="evidence" value="ECO:0007669"/>
    <property type="project" value="TreeGrafter"/>
</dbReference>
<organism evidence="10 11">
    <name type="scientific">Venturia inaequalis</name>
    <name type="common">Apple scab fungus</name>
    <dbReference type="NCBI Taxonomy" id="5025"/>
    <lineage>
        <taxon>Eukaryota</taxon>
        <taxon>Fungi</taxon>
        <taxon>Dikarya</taxon>
        <taxon>Ascomycota</taxon>
        <taxon>Pezizomycotina</taxon>
        <taxon>Dothideomycetes</taxon>
        <taxon>Pleosporomycetidae</taxon>
        <taxon>Venturiales</taxon>
        <taxon>Venturiaceae</taxon>
        <taxon>Venturia</taxon>
    </lineage>
</organism>
<dbReference type="GO" id="GO:0015250">
    <property type="term" value="F:water channel activity"/>
    <property type="evidence" value="ECO:0007669"/>
    <property type="project" value="TreeGrafter"/>
</dbReference>
<feature type="region of interest" description="Disordered" evidence="8">
    <location>
        <begin position="348"/>
        <end position="367"/>
    </location>
</feature>
<dbReference type="GO" id="GO:0005886">
    <property type="term" value="C:plasma membrane"/>
    <property type="evidence" value="ECO:0007669"/>
    <property type="project" value="TreeGrafter"/>
</dbReference>
<dbReference type="InterPro" id="IPR050363">
    <property type="entry name" value="MIP/Aquaporin"/>
</dbReference>
<dbReference type="SUPFAM" id="SSF81338">
    <property type="entry name" value="Aquaporin-like"/>
    <property type="match status" value="1"/>
</dbReference>
<feature type="transmembrane region" description="Helical" evidence="9">
    <location>
        <begin position="199"/>
        <end position="219"/>
    </location>
</feature>
<proteinExistence type="inferred from homology"/>
<keyword evidence="5 9" id="KW-1133">Transmembrane helix</keyword>
<comment type="similarity">
    <text evidence="2 7">Belongs to the MIP/aquaporin (TC 1.A.8) family.</text>
</comment>
<dbReference type="Pfam" id="PF00230">
    <property type="entry name" value="MIP"/>
    <property type="match status" value="1"/>
</dbReference>
<dbReference type="InterPro" id="IPR000425">
    <property type="entry name" value="MIP"/>
</dbReference>
<evidence type="ECO:0008006" key="12">
    <source>
        <dbReference type="Google" id="ProtNLM"/>
    </source>
</evidence>
<dbReference type="EMBL" id="WNWS01000055">
    <property type="protein sequence ID" value="KAE9984017.1"/>
    <property type="molecule type" value="Genomic_DNA"/>
</dbReference>
<accession>A0A8H3V6E3</accession>
<evidence type="ECO:0000256" key="8">
    <source>
        <dbReference type="SAM" id="MobiDB-lite"/>
    </source>
</evidence>
<sequence>MASNNTERIRTHDIEVGVSDVLQHHISRHVVALKPVSQRRLDFENKRPRILRECVAEATGVFFYVFPGIAAIASFTLNTEGPLPVSFFSNLLQVGFAFAIGIAFAIITCAPVSGGHFNPAITICFAIWQGFPWKKVPHYILSQILGSFIAGLVLMGCYWPEIQALKAADLAAHGTAVFNGGAASILCSFPNPTQTNQGFLFFQEFMVDAFLGFIIWAVLDPANPFVSPVSAPFTIGLAYAVMVWGFAANTISTNLARDLGTRSVAAIFFGKQAFTANNGYSWISILVNIPATIFATTFYEFMIRDSLQQMGKGHAHHEEGDEGLMRHLTKTGTVEDYHHRRGMEPGYSTALAGKEGLGNGHGGKEMV</sequence>